<evidence type="ECO:0000259" key="2">
    <source>
        <dbReference type="Pfam" id="PF03364"/>
    </source>
</evidence>
<name>H1Y7F3_9SPHI</name>
<dbReference type="Pfam" id="PF03364">
    <property type="entry name" value="Polyketide_cyc"/>
    <property type="match status" value="1"/>
</dbReference>
<protein>
    <submittedName>
        <fullName evidence="4">Cyclase/dehydrase</fullName>
    </submittedName>
</protein>
<dbReference type="PANTHER" id="PTHR33824">
    <property type="entry name" value="POLYKETIDE CYCLASE/DEHYDRASE AND LIPID TRANSPORT SUPERFAMILY PROTEIN"/>
    <property type="match status" value="1"/>
</dbReference>
<feature type="domain" description="Coenzyme Q-binding protein COQ10 START" evidence="2">
    <location>
        <begin position="91"/>
        <end position="213"/>
    </location>
</feature>
<keyword evidence="5" id="KW-1185">Reference proteome</keyword>
<dbReference type="InterPro" id="IPR023393">
    <property type="entry name" value="START-like_dom_sf"/>
</dbReference>
<accession>H1Y7F3</accession>
<feature type="domain" description="Inner membrane protein YgaP-like transmembrane" evidence="3">
    <location>
        <begin position="21"/>
        <end position="78"/>
    </location>
</feature>
<proteinExistence type="inferred from homology"/>
<dbReference type="Proteomes" id="UP000002774">
    <property type="component" value="Chromosome"/>
</dbReference>
<evidence type="ECO:0000259" key="3">
    <source>
        <dbReference type="Pfam" id="PF11127"/>
    </source>
</evidence>
<dbReference type="EMBL" id="CM001403">
    <property type="protein sequence ID" value="EHQ29374.1"/>
    <property type="molecule type" value="Genomic_DNA"/>
</dbReference>
<dbReference type="PANTHER" id="PTHR33824:SF7">
    <property type="entry name" value="POLYKETIDE CYCLASE_DEHYDRASE AND LIPID TRANSPORT SUPERFAMILY PROTEIN"/>
    <property type="match status" value="1"/>
</dbReference>
<dbReference type="Pfam" id="PF11127">
    <property type="entry name" value="YgaP-like_TM"/>
    <property type="match status" value="1"/>
</dbReference>
<dbReference type="HOGENOM" id="CLU_079860_0_0_10"/>
<sequence length="249" mass="27703">MELKSLILSDKTNTPVNLELPERLVSVAIGTKLTFSGLFGIFKHPLRSTVKLFAGGYLLQRGVTGYCSLYSKLGKTSTDPVNINIRYTFTVNRTRQDVYDFWRRLENLPLFMSHLDNIQAIDDQRSHWEAKIPGNLGTISWEAEIVKDEPGRMIGWQSLPGSTIQNAGKVVFEDAPGGEGTIVKIVISYLPPAGGLGTGIAKLLNPLFEKVVREDVLKFKDYIETIYVPNDISDGPDITIITVETTDKE</sequence>
<dbReference type="CDD" id="cd07817">
    <property type="entry name" value="SRPBCC_8"/>
    <property type="match status" value="1"/>
</dbReference>
<dbReference type="InterPro" id="IPR005031">
    <property type="entry name" value="COQ10_START"/>
</dbReference>
<dbReference type="STRING" id="714943.Mucpa_5299"/>
<evidence type="ECO:0000256" key="1">
    <source>
        <dbReference type="ARBA" id="ARBA00008918"/>
    </source>
</evidence>
<dbReference type="InterPro" id="IPR021309">
    <property type="entry name" value="YgaP-like_TM"/>
</dbReference>
<gene>
    <name evidence="4" type="ORF">Mucpa_5299</name>
</gene>
<dbReference type="eggNOG" id="COG5637">
    <property type="taxonomic scope" value="Bacteria"/>
</dbReference>
<dbReference type="Gene3D" id="3.30.530.20">
    <property type="match status" value="1"/>
</dbReference>
<dbReference type="OrthoDB" id="9797595at2"/>
<dbReference type="AlphaFoldDB" id="H1Y7F3"/>
<organism evidence="4 5">
    <name type="scientific">Mucilaginibacter paludis DSM 18603</name>
    <dbReference type="NCBI Taxonomy" id="714943"/>
    <lineage>
        <taxon>Bacteria</taxon>
        <taxon>Pseudomonadati</taxon>
        <taxon>Bacteroidota</taxon>
        <taxon>Sphingobacteriia</taxon>
        <taxon>Sphingobacteriales</taxon>
        <taxon>Sphingobacteriaceae</taxon>
        <taxon>Mucilaginibacter</taxon>
    </lineage>
</organism>
<reference evidence="4" key="1">
    <citation type="submission" date="2011-09" db="EMBL/GenBank/DDBJ databases">
        <title>The permanent draft genome of Mucilaginibacter paludis DSM 18603.</title>
        <authorList>
            <consortium name="US DOE Joint Genome Institute (JGI-PGF)"/>
            <person name="Lucas S."/>
            <person name="Han J."/>
            <person name="Lapidus A."/>
            <person name="Bruce D."/>
            <person name="Goodwin L."/>
            <person name="Pitluck S."/>
            <person name="Peters L."/>
            <person name="Kyrpides N."/>
            <person name="Mavromatis K."/>
            <person name="Ivanova N."/>
            <person name="Mikhailova N."/>
            <person name="Held B."/>
            <person name="Detter J.C."/>
            <person name="Tapia R."/>
            <person name="Han C."/>
            <person name="Land M."/>
            <person name="Hauser L."/>
            <person name="Markowitz V."/>
            <person name="Cheng J.-F."/>
            <person name="Hugenholtz P."/>
            <person name="Woyke T."/>
            <person name="Wu D."/>
            <person name="Tindall B."/>
            <person name="Brambilla E."/>
            <person name="Klenk H.-P."/>
            <person name="Eisen J.A."/>
        </authorList>
    </citation>
    <scope>NUCLEOTIDE SEQUENCE [LARGE SCALE GENOMIC DNA]</scope>
    <source>
        <strain evidence="4">DSM 18603</strain>
    </source>
</reference>
<dbReference type="SUPFAM" id="SSF55961">
    <property type="entry name" value="Bet v1-like"/>
    <property type="match status" value="1"/>
</dbReference>
<evidence type="ECO:0000313" key="4">
    <source>
        <dbReference type="EMBL" id="EHQ29374.1"/>
    </source>
</evidence>
<dbReference type="Gene3D" id="6.10.140.1340">
    <property type="match status" value="1"/>
</dbReference>
<dbReference type="InterPro" id="IPR047137">
    <property type="entry name" value="ORF3"/>
</dbReference>
<evidence type="ECO:0000313" key="5">
    <source>
        <dbReference type="Proteomes" id="UP000002774"/>
    </source>
</evidence>
<comment type="similarity">
    <text evidence="1">Belongs to the ribosome association toxin RatA family.</text>
</comment>
<dbReference type="RefSeq" id="WP_008510544.1">
    <property type="nucleotide sequence ID" value="NZ_CM001403.1"/>
</dbReference>